<evidence type="ECO:0000259" key="2">
    <source>
        <dbReference type="PROSITE" id="PS50943"/>
    </source>
</evidence>
<dbReference type="AlphaFoldDB" id="A0A918EES6"/>
<dbReference type="EMBL" id="BMRG01000010">
    <property type="protein sequence ID" value="GGP68511.1"/>
    <property type="molecule type" value="Genomic_DNA"/>
</dbReference>
<reference evidence="3" key="1">
    <citation type="journal article" date="2014" name="Int. J. Syst. Evol. Microbiol.">
        <title>Complete genome sequence of Corynebacterium casei LMG S-19264T (=DSM 44701T), isolated from a smear-ripened cheese.</title>
        <authorList>
            <consortium name="US DOE Joint Genome Institute (JGI-PGF)"/>
            <person name="Walter F."/>
            <person name="Albersmeier A."/>
            <person name="Kalinowski J."/>
            <person name="Ruckert C."/>
        </authorList>
    </citation>
    <scope>NUCLEOTIDE SEQUENCE</scope>
    <source>
        <strain evidence="3">JCM 3313</strain>
    </source>
</reference>
<dbReference type="Proteomes" id="UP000639606">
    <property type="component" value="Unassembled WGS sequence"/>
</dbReference>
<dbReference type="GO" id="GO:0003677">
    <property type="term" value="F:DNA binding"/>
    <property type="evidence" value="ECO:0007669"/>
    <property type="project" value="InterPro"/>
</dbReference>
<gene>
    <name evidence="3" type="ORF">GCM10010185_46710</name>
</gene>
<name>A0A918EES6_9PSEU</name>
<dbReference type="CDD" id="cd00093">
    <property type="entry name" value="HTH_XRE"/>
    <property type="match status" value="1"/>
</dbReference>
<feature type="region of interest" description="Disordered" evidence="1">
    <location>
        <begin position="280"/>
        <end position="305"/>
    </location>
</feature>
<dbReference type="SMART" id="SM00530">
    <property type="entry name" value="HTH_XRE"/>
    <property type="match status" value="1"/>
</dbReference>
<proteinExistence type="predicted"/>
<evidence type="ECO:0000256" key="1">
    <source>
        <dbReference type="SAM" id="MobiDB-lite"/>
    </source>
</evidence>
<dbReference type="InterPro" id="IPR001387">
    <property type="entry name" value="Cro/C1-type_HTH"/>
</dbReference>
<evidence type="ECO:0000313" key="3">
    <source>
        <dbReference type="EMBL" id="GGP68511.1"/>
    </source>
</evidence>
<dbReference type="Gene3D" id="3.30.450.180">
    <property type="match status" value="1"/>
</dbReference>
<organism evidence="3 4">
    <name type="scientific">Saccharothrix coeruleofusca</name>
    <dbReference type="NCBI Taxonomy" id="33919"/>
    <lineage>
        <taxon>Bacteria</taxon>
        <taxon>Bacillati</taxon>
        <taxon>Actinomycetota</taxon>
        <taxon>Actinomycetes</taxon>
        <taxon>Pseudonocardiales</taxon>
        <taxon>Pseudonocardiaceae</taxon>
        <taxon>Saccharothrix</taxon>
    </lineage>
</organism>
<dbReference type="Gene3D" id="1.10.260.40">
    <property type="entry name" value="lambda repressor-like DNA-binding domains"/>
    <property type="match status" value="1"/>
</dbReference>
<dbReference type="Pfam" id="PF13560">
    <property type="entry name" value="HTH_31"/>
    <property type="match status" value="1"/>
</dbReference>
<keyword evidence="4" id="KW-1185">Reference proteome</keyword>
<dbReference type="PANTHER" id="PTHR35010:SF2">
    <property type="entry name" value="BLL4672 PROTEIN"/>
    <property type="match status" value="1"/>
</dbReference>
<sequence>MAGTNRELADFLRRARSQVDPSRAGLPPDGRVRRVPGLRREEVALLAGVSTDYYARLEQGRRITPSAAVVEAVGRALGLDAAGRAHLADLIGLSSAPASRRGRRGVQRVRPGLHQLIDALDGEPALVLGRRTDVLAANRMARALFTDFDEIPPGQRNYARWMFLDEDARSLFVDWPDQARAAVESLRFEVGRDPDDSRTTALVAELRERSREFDQWWEQHRVHQRTHGSKRLRHPLVGDLTVEYETLALPGDPDTTLYVYTTEADSPSRRAMDLLASWTASGPGGHPAHRGHHRAGLGADSRVER</sequence>
<dbReference type="PROSITE" id="PS50943">
    <property type="entry name" value="HTH_CROC1"/>
    <property type="match status" value="1"/>
</dbReference>
<dbReference type="InterPro" id="IPR041413">
    <property type="entry name" value="MLTR_LBD"/>
</dbReference>
<protein>
    <submittedName>
        <fullName evidence="3">Transcriptional regulator</fullName>
    </submittedName>
</protein>
<dbReference type="RefSeq" id="WP_189225436.1">
    <property type="nucleotide sequence ID" value="NZ_BMRG01000010.1"/>
</dbReference>
<evidence type="ECO:0000313" key="4">
    <source>
        <dbReference type="Proteomes" id="UP000639606"/>
    </source>
</evidence>
<dbReference type="PANTHER" id="PTHR35010">
    <property type="entry name" value="BLL4672 PROTEIN-RELATED"/>
    <property type="match status" value="1"/>
</dbReference>
<dbReference type="SUPFAM" id="SSF47413">
    <property type="entry name" value="lambda repressor-like DNA-binding domains"/>
    <property type="match status" value="1"/>
</dbReference>
<comment type="caution">
    <text evidence="3">The sequence shown here is derived from an EMBL/GenBank/DDBJ whole genome shotgun (WGS) entry which is preliminary data.</text>
</comment>
<dbReference type="InterPro" id="IPR010982">
    <property type="entry name" value="Lambda_DNA-bd_dom_sf"/>
</dbReference>
<reference evidence="3" key="2">
    <citation type="submission" date="2020-09" db="EMBL/GenBank/DDBJ databases">
        <authorList>
            <person name="Sun Q."/>
            <person name="Ohkuma M."/>
        </authorList>
    </citation>
    <scope>NUCLEOTIDE SEQUENCE</scope>
    <source>
        <strain evidence="3">JCM 3313</strain>
    </source>
</reference>
<dbReference type="Pfam" id="PF17765">
    <property type="entry name" value="MLTR_LBD"/>
    <property type="match status" value="1"/>
</dbReference>
<feature type="domain" description="HTH cro/C1-type" evidence="2">
    <location>
        <begin position="37"/>
        <end position="84"/>
    </location>
</feature>
<accession>A0A918EES6</accession>